<evidence type="ECO:0000256" key="2">
    <source>
        <dbReference type="ARBA" id="ARBA00022741"/>
    </source>
</evidence>
<dbReference type="InterPro" id="IPR013126">
    <property type="entry name" value="Hsp_70_fam"/>
</dbReference>
<proteinExistence type="inferred from homology"/>
<evidence type="ECO:0000313" key="5">
    <source>
        <dbReference type="EMBL" id="KAA3674472.1"/>
    </source>
</evidence>
<dbReference type="PANTHER" id="PTHR19375">
    <property type="entry name" value="HEAT SHOCK PROTEIN 70KDA"/>
    <property type="match status" value="1"/>
</dbReference>
<dbReference type="AlphaFoldDB" id="A0A5J4NG67"/>
<dbReference type="PROSITE" id="PS00297">
    <property type="entry name" value="HSP70_1"/>
    <property type="match status" value="1"/>
</dbReference>
<dbReference type="Pfam" id="PF00012">
    <property type="entry name" value="HSP70"/>
    <property type="match status" value="1"/>
</dbReference>
<evidence type="ECO:0000313" key="6">
    <source>
        <dbReference type="Proteomes" id="UP000324629"/>
    </source>
</evidence>
<dbReference type="Gene3D" id="2.60.34.10">
    <property type="entry name" value="Substrate Binding Domain Of DNAk, Chain A, domain 1"/>
    <property type="match status" value="1"/>
</dbReference>
<dbReference type="Proteomes" id="UP000324629">
    <property type="component" value="Unassembled WGS sequence"/>
</dbReference>
<dbReference type="PROSITE" id="PS00329">
    <property type="entry name" value="HSP70_2"/>
    <property type="match status" value="1"/>
</dbReference>
<gene>
    <name evidence="5" type="ORF">DEA37_0012218</name>
</gene>
<dbReference type="FunFam" id="3.30.420.40:FF:000004">
    <property type="entry name" value="Molecular chaperone DnaK"/>
    <property type="match status" value="1"/>
</dbReference>
<dbReference type="FunFam" id="3.30.30.30:FF:000001">
    <property type="entry name" value="heat shock 70 kDa protein-like"/>
    <property type="match status" value="1"/>
</dbReference>
<reference evidence="5 6" key="1">
    <citation type="journal article" date="2019" name="Gigascience">
        <title>Whole-genome sequence of the oriental lung fluke Paragonimus westermani.</title>
        <authorList>
            <person name="Oey H."/>
            <person name="Zakrzewski M."/>
            <person name="Narain K."/>
            <person name="Devi K.R."/>
            <person name="Agatsuma T."/>
            <person name="Nawaratna S."/>
            <person name="Gobert G.N."/>
            <person name="Jones M.K."/>
            <person name="Ragan M.A."/>
            <person name="McManus D.P."/>
            <person name="Krause L."/>
        </authorList>
    </citation>
    <scope>NUCLEOTIDE SEQUENCE [LARGE SCALE GENOMIC DNA]</scope>
    <source>
        <strain evidence="5 6">IND2009</strain>
    </source>
</reference>
<keyword evidence="6" id="KW-1185">Reference proteome</keyword>
<dbReference type="Gene3D" id="1.20.1270.10">
    <property type="match status" value="1"/>
</dbReference>
<protein>
    <submittedName>
        <fullName evidence="5">Heat shock 70kDa protein 1/2/6/8</fullName>
    </submittedName>
</protein>
<keyword evidence="2 4" id="KW-0547">Nucleotide-binding</keyword>
<evidence type="ECO:0000256" key="3">
    <source>
        <dbReference type="ARBA" id="ARBA00022840"/>
    </source>
</evidence>
<sequence>MTAVGIDLGTTYCCVAVHRNGSNELIPNDLGRQTTPSYVAFTNDGYVIGEEARQQAPLNPENTIYDAKRLIGRRFTDPTVTADRALWPFRVVNVDGTPKFKVNYAGGEKLLSPEETSSLILGKLKQNAEEYLNQSVTDAVITVPAYFDQAQREATKLAAKLAGWNVLRIINEPTAAALAFSQESVYKDGTFVLVYDLGGGTLDVSIMHKTETIYEVKAVAGNTHLGGQDFDQRLLEYVLQAFHSKHGTDVSGDKMVVHRLRSECENTKKQLSAAYVCNLNIVDILPDIDLKLDISRAQFESLNDELFKKTLEPIRQALREANLEANMIDQIVPVGGSTRIPKIRDLLTELFGHRPLNLSVNPDEVVAQGAAYYAAILSSDPPDIPVKFVDVTPLSLGLRLLNDRMDVVIPKNTAIPVEVSRTDFTTAKPGQKDAVFAIYEGEGSSTAKNRLLDEFLITDLNVSSHEYGYFDVLFSIDRDGILTVSSTERGTGNMRVLKIDRTRVRLSDKEIKKMRVDLGNLRQISQEKYRALVSWNELESFVYSTKKTYSSMVKDHPDERISGILESCDETLEWLQAHPGASVSECETQKSKLSLKLRSLELL</sequence>
<dbReference type="GO" id="GO:0140662">
    <property type="term" value="F:ATP-dependent protein folding chaperone"/>
    <property type="evidence" value="ECO:0007669"/>
    <property type="project" value="InterPro"/>
</dbReference>
<evidence type="ECO:0000256" key="4">
    <source>
        <dbReference type="RuleBase" id="RU003322"/>
    </source>
</evidence>
<comment type="similarity">
    <text evidence="1 4">Belongs to the heat shock protein 70 family.</text>
</comment>
<evidence type="ECO:0000256" key="1">
    <source>
        <dbReference type="ARBA" id="ARBA00007381"/>
    </source>
</evidence>
<dbReference type="SUPFAM" id="SSF53067">
    <property type="entry name" value="Actin-like ATPase domain"/>
    <property type="match status" value="2"/>
</dbReference>
<dbReference type="GO" id="GO:0005524">
    <property type="term" value="F:ATP binding"/>
    <property type="evidence" value="ECO:0007669"/>
    <property type="project" value="UniProtKB-KW"/>
</dbReference>
<dbReference type="Gene3D" id="3.90.640.10">
    <property type="entry name" value="Actin, Chain A, domain 4"/>
    <property type="match status" value="1"/>
</dbReference>
<dbReference type="Gene3D" id="3.30.420.40">
    <property type="match status" value="2"/>
</dbReference>
<dbReference type="InterPro" id="IPR029047">
    <property type="entry name" value="HSP70_peptide-bd_sf"/>
</dbReference>
<dbReference type="PRINTS" id="PR00301">
    <property type="entry name" value="HEATSHOCK70"/>
</dbReference>
<organism evidence="5 6">
    <name type="scientific">Paragonimus westermani</name>
    <dbReference type="NCBI Taxonomy" id="34504"/>
    <lineage>
        <taxon>Eukaryota</taxon>
        <taxon>Metazoa</taxon>
        <taxon>Spiralia</taxon>
        <taxon>Lophotrochozoa</taxon>
        <taxon>Platyhelminthes</taxon>
        <taxon>Trematoda</taxon>
        <taxon>Digenea</taxon>
        <taxon>Plagiorchiida</taxon>
        <taxon>Troglotremata</taxon>
        <taxon>Troglotrematidae</taxon>
        <taxon>Paragonimus</taxon>
    </lineage>
</organism>
<dbReference type="SUPFAM" id="SSF100934">
    <property type="entry name" value="Heat shock protein 70kD (HSP70), C-terminal subdomain"/>
    <property type="match status" value="1"/>
</dbReference>
<name>A0A5J4NG67_9TREM</name>
<dbReference type="EMBL" id="QNGE01003131">
    <property type="protein sequence ID" value="KAA3674472.1"/>
    <property type="molecule type" value="Genomic_DNA"/>
</dbReference>
<keyword evidence="5" id="KW-0346">Stress response</keyword>
<dbReference type="CDD" id="cd24028">
    <property type="entry name" value="ASKHA_NBD_HSP70_HSPA1-like"/>
    <property type="match status" value="1"/>
</dbReference>
<dbReference type="InterPro" id="IPR018181">
    <property type="entry name" value="Heat_shock_70_CS"/>
</dbReference>
<dbReference type="InterPro" id="IPR029048">
    <property type="entry name" value="HSP70_C_sf"/>
</dbReference>
<dbReference type="InterPro" id="IPR043129">
    <property type="entry name" value="ATPase_NBD"/>
</dbReference>
<comment type="caution">
    <text evidence="5">The sequence shown here is derived from an EMBL/GenBank/DDBJ whole genome shotgun (WGS) entry which is preliminary data.</text>
</comment>
<dbReference type="Gene3D" id="3.30.30.30">
    <property type="match status" value="1"/>
</dbReference>
<dbReference type="SUPFAM" id="SSF100920">
    <property type="entry name" value="Heat shock protein 70kD (HSP70), peptide-binding domain"/>
    <property type="match status" value="1"/>
</dbReference>
<dbReference type="FunFam" id="3.90.640.10:FF:000010">
    <property type="entry name" value="heat shock 70 kDa protein 14"/>
    <property type="match status" value="1"/>
</dbReference>
<accession>A0A5J4NG67</accession>
<keyword evidence="3 4" id="KW-0067">ATP-binding</keyword>